<dbReference type="PATRIC" id="fig|1263870.3.peg.3238"/>
<dbReference type="InterPro" id="IPR003715">
    <property type="entry name" value="Poly_export_N"/>
</dbReference>
<accession>M5U223</accession>
<name>M5U223_9BACT</name>
<keyword evidence="4" id="KW-1185">Reference proteome</keyword>
<feature type="domain" description="Polysaccharide export protein N-terminal" evidence="2">
    <location>
        <begin position="57"/>
        <end position="145"/>
    </location>
</feature>
<evidence type="ECO:0000313" key="3">
    <source>
        <dbReference type="EMBL" id="EMI55485.1"/>
    </source>
</evidence>
<organism evidence="3 4">
    <name type="scientific">Rhodopirellula sallentina SM41</name>
    <dbReference type="NCBI Taxonomy" id="1263870"/>
    <lineage>
        <taxon>Bacteria</taxon>
        <taxon>Pseudomonadati</taxon>
        <taxon>Planctomycetota</taxon>
        <taxon>Planctomycetia</taxon>
        <taxon>Pirellulales</taxon>
        <taxon>Pirellulaceae</taxon>
        <taxon>Rhodopirellula</taxon>
    </lineage>
</organism>
<evidence type="ECO:0000313" key="4">
    <source>
        <dbReference type="Proteomes" id="UP000011885"/>
    </source>
</evidence>
<protein>
    <submittedName>
        <fullName evidence="3">Polysaccharide biosynthesis protein</fullName>
    </submittedName>
</protein>
<proteinExistence type="predicted"/>
<keyword evidence="1" id="KW-0732">Signal</keyword>
<dbReference type="InterPro" id="IPR049712">
    <property type="entry name" value="Poly_export"/>
</dbReference>
<evidence type="ECO:0000256" key="1">
    <source>
        <dbReference type="ARBA" id="ARBA00022729"/>
    </source>
</evidence>
<dbReference type="AlphaFoldDB" id="M5U223"/>
<dbReference type="PANTHER" id="PTHR33619:SF3">
    <property type="entry name" value="POLYSACCHARIDE EXPORT PROTEIN GFCE-RELATED"/>
    <property type="match status" value="1"/>
</dbReference>
<dbReference type="PANTHER" id="PTHR33619">
    <property type="entry name" value="POLYSACCHARIDE EXPORT PROTEIN GFCE-RELATED"/>
    <property type="match status" value="1"/>
</dbReference>
<dbReference type="GO" id="GO:0015159">
    <property type="term" value="F:polysaccharide transmembrane transporter activity"/>
    <property type="evidence" value="ECO:0007669"/>
    <property type="project" value="InterPro"/>
</dbReference>
<reference evidence="3 4" key="1">
    <citation type="journal article" date="2013" name="Mar. Genomics">
        <title>Expression of sulfatases in Rhodopirellula baltica and the diversity of sulfatases in the genus Rhodopirellula.</title>
        <authorList>
            <person name="Wegner C.E."/>
            <person name="Richter-Heitmann T."/>
            <person name="Klindworth A."/>
            <person name="Klockow C."/>
            <person name="Richter M."/>
            <person name="Achstetter T."/>
            <person name="Glockner F.O."/>
            <person name="Harder J."/>
        </authorList>
    </citation>
    <scope>NUCLEOTIDE SEQUENCE [LARGE SCALE GENOMIC DNA]</scope>
    <source>
        <strain evidence="3 4">SM41</strain>
    </source>
</reference>
<dbReference type="EMBL" id="ANOH01000214">
    <property type="protein sequence ID" value="EMI55485.1"/>
    <property type="molecule type" value="Genomic_DNA"/>
</dbReference>
<dbReference type="Proteomes" id="UP000011885">
    <property type="component" value="Unassembled WGS sequence"/>
</dbReference>
<sequence length="419" mass="45695">MIASAGSLLLVTLLVTTGCSTLTFSVDATPSDELSRAYFAKSKRNLVPIDVSLLSQPRPDAYRIDEGDTLGLVIEGVLPFYAKGDPPQLPPVHFPDGDQDQGPAVGVPVVVQEGGIVTLPIIGRVSLRGLTMLAAADLLKRRYEEEEVLTVKATQPIVTLIHPRQISVMVVREDTGESSDRVNYEDANGGIYQLPAYKNDVLNALLVSGGLPGLKAKNEVRVYRRPTVDQFQSGYLIDSDMFPPNAELELSYDEQFTRPSKTIPLRVERGTPVAISPEDVILNDGDIVYIANRDTEVFYTAGLLPGGEHLLPRDYDVDIFEAMAIAGYSYGNGASSGGGGIGPGSTGVIPTELFIFRECENGNEYSIRVDLEQAIKCDRDRLLVQSGDKLLLRYSCCEEALNFGIFSFFTYGIQQLFSQ</sequence>
<comment type="caution">
    <text evidence="3">The sequence shown here is derived from an EMBL/GenBank/DDBJ whole genome shotgun (WGS) entry which is preliminary data.</text>
</comment>
<evidence type="ECO:0000259" key="2">
    <source>
        <dbReference type="Pfam" id="PF02563"/>
    </source>
</evidence>
<dbReference type="Pfam" id="PF02563">
    <property type="entry name" value="Poly_export"/>
    <property type="match status" value="1"/>
</dbReference>
<gene>
    <name evidence="3" type="ORF">RSSM_03049</name>
</gene>